<evidence type="ECO:0000256" key="5">
    <source>
        <dbReference type="ARBA" id="ARBA00022989"/>
    </source>
</evidence>
<feature type="transmembrane region" description="Helical" evidence="7">
    <location>
        <begin position="246"/>
        <end position="272"/>
    </location>
</feature>
<dbReference type="PROSITE" id="PS50928">
    <property type="entry name" value="ABC_TM1"/>
    <property type="match status" value="1"/>
</dbReference>
<dbReference type="GO" id="GO:0005886">
    <property type="term" value="C:plasma membrane"/>
    <property type="evidence" value="ECO:0007669"/>
    <property type="project" value="UniProtKB-SubCell"/>
</dbReference>
<comment type="similarity">
    <text evidence="7">Belongs to the binding-protein-dependent transport system permease family.</text>
</comment>
<keyword evidence="4 7" id="KW-0812">Transmembrane</keyword>
<feature type="transmembrane region" description="Helical" evidence="7">
    <location>
        <begin position="292"/>
        <end position="318"/>
    </location>
</feature>
<accession>A0A7J3ZJG4</accession>
<feature type="transmembrane region" description="Helical" evidence="7">
    <location>
        <begin position="138"/>
        <end position="160"/>
    </location>
</feature>
<feature type="domain" description="ABC transmembrane type-1" evidence="8">
    <location>
        <begin position="99"/>
        <end position="315"/>
    </location>
</feature>
<evidence type="ECO:0000259" key="8">
    <source>
        <dbReference type="PROSITE" id="PS50928"/>
    </source>
</evidence>
<evidence type="ECO:0000256" key="3">
    <source>
        <dbReference type="ARBA" id="ARBA00022475"/>
    </source>
</evidence>
<dbReference type="PANTHER" id="PTHR43163:SF9">
    <property type="entry name" value="ABC TRANSPORTER PERMEASE PROTEIN"/>
    <property type="match status" value="1"/>
</dbReference>
<evidence type="ECO:0000256" key="6">
    <source>
        <dbReference type="ARBA" id="ARBA00023136"/>
    </source>
</evidence>
<feature type="transmembrane region" description="Helical" evidence="7">
    <location>
        <begin position="12"/>
        <end position="31"/>
    </location>
</feature>
<evidence type="ECO:0000256" key="1">
    <source>
        <dbReference type="ARBA" id="ARBA00004651"/>
    </source>
</evidence>
<dbReference type="PANTHER" id="PTHR43163">
    <property type="entry name" value="DIPEPTIDE TRANSPORT SYSTEM PERMEASE PROTEIN DPPB-RELATED"/>
    <property type="match status" value="1"/>
</dbReference>
<dbReference type="SUPFAM" id="SSF161098">
    <property type="entry name" value="MetI-like"/>
    <property type="match status" value="1"/>
</dbReference>
<dbReference type="InterPro" id="IPR000515">
    <property type="entry name" value="MetI-like"/>
</dbReference>
<keyword evidence="5 7" id="KW-1133">Transmembrane helix</keyword>
<dbReference type="InterPro" id="IPR045621">
    <property type="entry name" value="BPD_transp_1_N"/>
</dbReference>
<evidence type="ECO:0000256" key="4">
    <source>
        <dbReference type="ARBA" id="ARBA00022692"/>
    </source>
</evidence>
<dbReference type="EMBL" id="DRZC01000027">
    <property type="protein sequence ID" value="HHQ80203.1"/>
    <property type="molecule type" value="Genomic_DNA"/>
</dbReference>
<name>A0A7J3ZJG4_9CREN</name>
<proteinExistence type="inferred from homology"/>
<organism evidence="9">
    <name type="scientific">Fervidicoccus fontis</name>
    <dbReference type="NCBI Taxonomy" id="683846"/>
    <lineage>
        <taxon>Archaea</taxon>
        <taxon>Thermoproteota</taxon>
        <taxon>Thermoprotei</taxon>
        <taxon>Fervidicoccales</taxon>
        <taxon>Fervidicoccaceae</taxon>
        <taxon>Fervidicoccus</taxon>
    </lineage>
</organism>
<dbReference type="AlphaFoldDB" id="A0A7J3ZJG4"/>
<dbReference type="InterPro" id="IPR035906">
    <property type="entry name" value="MetI-like_sf"/>
</dbReference>
<keyword evidence="6 7" id="KW-0472">Membrane</keyword>
<keyword evidence="2 7" id="KW-0813">Transport</keyword>
<sequence length="325" mass="35286">MGSGLAAYVTKRALSAIPTLVVILILSFLLVRLAPGDPAALIAGEGATPEYIENIRKEYGLDKPLHEQFLIYLSHIVRGDWGYSLSYSRPVMDVLIERIPTTLLLVGTGILVALLLGVVLGVLAAVKRNTAIDRCISAVALMLYSLPAFVVAQFLIYVFALKARMFPISGIVSIGATHAGTLDYIKDVLWHLVLPATTLSLLLMAVYMRVTRASMIESLVSNYIIAARARGLRSSSIIFRHALKNALLPVVTIAGIQFGTMIGGVVITETIFSWPGVGRLTIEAVQSRDYPLLMGIFLLSAISVVIANLITDIIYTIIDPRVKLR</sequence>
<reference evidence="9" key="1">
    <citation type="journal article" date="2020" name="mSystems">
        <title>Genome- and Community-Level Interaction Insights into Carbon Utilization and Element Cycling Functions of Hydrothermarchaeota in Hydrothermal Sediment.</title>
        <authorList>
            <person name="Zhou Z."/>
            <person name="Liu Y."/>
            <person name="Xu W."/>
            <person name="Pan J."/>
            <person name="Luo Z.H."/>
            <person name="Li M."/>
        </authorList>
    </citation>
    <scope>NUCLEOTIDE SEQUENCE [LARGE SCALE GENOMIC DNA]</scope>
    <source>
        <strain evidence="9">SpSt-1116</strain>
    </source>
</reference>
<feature type="transmembrane region" description="Helical" evidence="7">
    <location>
        <begin position="102"/>
        <end position="126"/>
    </location>
</feature>
<evidence type="ECO:0000256" key="7">
    <source>
        <dbReference type="RuleBase" id="RU363032"/>
    </source>
</evidence>
<comment type="subcellular location">
    <subcellularLocation>
        <location evidence="1 7">Cell membrane</location>
        <topology evidence="1 7">Multi-pass membrane protein</topology>
    </subcellularLocation>
</comment>
<protein>
    <submittedName>
        <fullName evidence="9">ABC transporter permease</fullName>
    </submittedName>
</protein>
<evidence type="ECO:0000256" key="2">
    <source>
        <dbReference type="ARBA" id="ARBA00022448"/>
    </source>
</evidence>
<dbReference type="Pfam" id="PF19300">
    <property type="entry name" value="BPD_transp_1_N"/>
    <property type="match status" value="1"/>
</dbReference>
<keyword evidence="3" id="KW-1003">Cell membrane</keyword>
<dbReference type="GO" id="GO:0055085">
    <property type="term" value="P:transmembrane transport"/>
    <property type="evidence" value="ECO:0007669"/>
    <property type="project" value="InterPro"/>
</dbReference>
<feature type="transmembrane region" description="Helical" evidence="7">
    <location>
        <begin position="188"/>
        <end position="208"/>
    </location>
</feature>
<dbReference type="Pfam" id="PF00528">
    <property type="entry name" value="BPD_transp_1"/>
    <property type="match status" value="1"/>
</dbReference>
<evidence type="ECO:0000313" key="9">
    <source>
        <dbReference type="EMBL" id="HHQ80203.1"/>
    </source>
</evidence>
<gene>
    <name evidence="9" type="ORF">ENM78_01890</name>
</gene>
<comment type="caution">
    <text evidence="9">The sequence shown here is derived from an EMBL/GenBank/DDBJ whole genome shotgun (WGS) entry which is preliminary data.</text>
</comment>
<dbReference type="Gene3D" id="1.10.3720.10">
    <property type="entry name" value="MetI-like"/>
    <property type="match status" value="1"/>
</dbReference>
<dbReference type="CDD" id="cd06261">
    <property type="entry name" value="TM_PBP2"/>
    <property type="match status" value="1"/>
</dbReference>